<name>A0A5P8N8N2_9ASCO</name>
<keyword evidence="4 5" id="KW-0472">Membrane</keyword>
<dbReference type="InterPro" id="IPR020846">
    <property type="entry name" value="MFS_dom"/>
</dbReference>
<feature type="transmembrane region" description="Helical" evidence="5">
    <location>
        <begin position="20"/>
        <end position="42"/>
    </location>
</feature>
<proteinExistence type="predicted"/>
<evidence type="ECO:0000256" key="5">
    <source>
        <dbReference type="SAM" id="Phobius"/>
    </source>
</evidence>
<evidence type="ECO:0000256" key="4">
    <source>
        <dbReference type="ARBA" id="ARBA00023136"/>
    </source>
</evidence>
<dbReference type="PANTHER" id="PTHR23502:SF64">
    <property type="entry name" value="TRANSPORTER, PUTATIVE (AFU_ORTHOLOGUE AFUA_3G11760)-RELATED"/>
    <property type="match status" value="1"/>
</dbReference>
<dbReference type="AlphaFoldDB" id="A0A5P8N8N2"/>
<organism evidence="7">
    <name type="scientific">Cyberlindnera americana</name>
    <dbReference type="NCBI Taxonomy" id="36016"/>
    <lineage>
        <taxon>Eukaryota</taxon>
        <taxon>Fungi</taxon>
        <taxon>Dikarya</taxon>
        <taxon>Ascomycota</taxon>
        <taxon>Saccharomycotina</taxon>
        <taxon>Saccharomycetes</taxon>
        <taxon>Phaffomycetales</taxon>
        <taxon>Phaffomycetaceae</taxon>
        <taxon>Cyberlindnera</taxon>
    </lineage>
</organism>
<dbReference type="InterPro" id="IPR011701">
    <property type="entry name" value="MFS"/>
</dbReference>
<reference evidence="7" key="1">
    <citation type="journal article" date="2019" name="Front. Microbiol.">
        <title>An Overview of Genes From Cyberlindnera americana, a Symbiont Yeast Isolated From the Gut of the Bark Beetle Dendroctonus rhizophagus (Curculionidae: Scolytinae), Involved in the Detoxification Process Using Genome and Transcriptome Data.</title>
        <authorList>
            <person name="Soto-Robles L.V."/>
            <person name="Torres-Banda V."/>
            <person name="Rivera-Orduna F.N."/>
            <person name="Curiel-Quesada E."/>
            <person name="Hidalgo-Lara M.E."/>
            <person name="Zuniga G."/>
        </authorList>
    </citation>
    <scope>NUCLEOTIDE SEQUENCE</scope>
    <source>
        <strain evidence="7">ChDrAdgY46</strain>
    </source>
</reference>
<feature type="transmembrane region" description="Helical" evidence="5">
    <location>
        <begin position="230"/>
        <end position="248"/>
    </location>
</feature>
<keyword evidence="2 5" id="KW-0812">Transmembrane</keyword>
<sequence>MLEKEVVNYERYSPAKKNLFVFIISLAVFLSPSSAMALLPAASAIAEHFNTTVVIIQISVAVYTVVMALSPCLASPLGDIYGRRSLFLVCTVGFTLSTVLVAVSQNLAMFFVFRCITAFFGTAFFALGGSIVGDIYIPQERGSAMGWTLLGSQLGPAFAPVIGGLIVTYTSWRVIFWVIAGLGAVTTALVFFFLEETGINLKFKEAQLESGKKLVWVPYNPLSVVYALKYPNLVLGGFMSMALLYNMYCTTTPIPDVVDPRFGLTTPIQGALFYLAPGGGCFVGSIFGGRWADYYVRKYIKIRGERIPEDRLRSTHVPFIVLPITILIYGWAIDKEFGGIALPVVALFFNGVSQTFCFPSLNTYCVDCLPHLGGDAIASSYFTRYIAGAIAAATCLTQIRHIGVGWTSTISAFVLLVGYASCLILIRFGDKMREKYNTNK</sequence>
<feature type="transmembrane region" description="Helical" evidence="5">
    <location>
        <begin position="54"/>
        <end position="74"/>
    </location>
</feature>
<feature type="transmembrane region" description="Helical" evidence="5">
    <location>
        <begin position="339"/>
        <end position="361"/>
    </location>
</feature>
<dbReference type="GO" id="GO:0022857">
    <property type="term" value="F:transmembrane transporter activity"/>
    <property type="evidence" value="ECO:0007669"/>
    <property type="project" value="InterPro"/>
</dbReference>
<feature type="transmembrane region" description="Helical" evidence="5">
    <location>
        <begin position="312"/>
        <end position="333"/>
    </location>
</feature>
<feature type="transmembrane region" description="Helical" evidence="5">
    <location>
        <begin position="405"/>
        <end position="426"/>
    </location>
</feature>
<comment type="subcellular location">
    <subcellularLocation>
        <location evidence="1">Membrane</location>
        <topology evidence="1">Multi-pass membrane protein</topology>
    </subcellularLocation>
</comment>
<accession>A0A5P8N8N2</accession>
<feature type="transmembrane region" description="Helical" evidence="5">
    <location>
        <begin position="86"/>
        <end position="105"/>
    </location>
</feature>
<dbReference type="InterPro" id="IPR036259">
    <property type="entry name" value="MFS_trans_sf"/>
</dbReference>
<evidence type="ECO:0000256" key="3">
    <source>
        <dbReference type="ARBA" id="ARBA00022989"/>
    </source>
</evidence>
<feature type="transmembrane region" description="Helical" evidence="5">
    <location>
        <begin position="175"/>
        <end position="194"/>
    </location>
</feature>
<gene>
    <name evidence="7" type="ORF">g5057</name>
</gene>
<dbReference type="Gene3D" id="1.20.1250.20">
    <property type="entry name" value="MFS general substrate transporter like domains"/>
    <property type="match status" value="1"/>
</dbReference>
<keyword evidence="3 5" id="KW-1133">Transmembrane helix</keyword>
<feature type="transmembrane region" description="Helical" evidence="5">
    <location>
        <begin position="268"/>
        <end position="291"/>
    </location>
</feature>
<evidence type="ECO:0000259" key="6">
    <source>
        <dbReference type="PROSITE" id="PS50850"/>
    </source>
</evidence>
<feature type="transmembrane region" description="Helical" evidence="5">
    <location>
        <begin position="111"/>
        <end position="137"/>
    </location>
</feature>
<evidence type="ECO:0000256" key="1">
    <source>
        <dbReference type="ARBA" id="ARBA00004141"/>
    </source>
</evidence>
<dbReference type="Pfam" id="PF07690">
    <property type="entry name" value="MFS_1"/>
    <property type="match status" value="1"/>
</dbReference>
<feature type="transmembrane region" description="Helical" evidence="5">
    <location>
        <begin position="382"/>
        <end position="399"/>
    </location>
</feature>
<evidence type="ECO:0000256" key="2">
    <source>
        <dbReference type="ARBA" id="ARBA00022692"/>
    </source>
</evidence>
<dbReference type="GO" id="GO:0005886">
    <property type="term" value="C:plasma membrane"/>
    <property type="evidence" value="ECO:0007669"/>
    <property type="project" value="TreeGrafter"/>
</dbReference>
<dbReference type="EMBL" id="MK890660">
    <property type="protein sequence ID" value="QFR37165.1"/>
    <property type="molecule type" value="Genomic_DNA"/>
</dbReference>
<dbReference type="PANTHER" id="PTHR23502">
    <property type="entry name" value="MAJOR FACILITATOR SUPERFAMILY"/>
    <property type="match status" value="1"/>
</dbReference>
<dbReference type="SUPFAM" id="SSF103473">
    <property type="entry name" value="MFS general substrate transporter"/>
    <property type="match status" value="1"/>
</dbReference>
<feature type="transmembrane region" description="Helical" evidence="5">
    <location>
        <begin position="149"/>
        <end position="169"/>
    </location>
</feature>
<protein>
    <submittedName>
        <fullName evidence="7">MFS transporter</fullName>
    </submittedName>
</protein>
<dbReference type="PROSITE" id="PS50850">
    <property type="entry name" value="MFS"/>
    <property type="match status" value="1"/>
</dbReference>
<evidence type="ECO:0000313" key="7">
    <source>
        <dbReference type="EMBL" id="QFR37165.1"/>
    </source>
</evidence>
<feature type="domain" description="Major facilitator superfamily (MFS) profile" evidence="6">
    <location>
        <begin position="20"/>
        <end position="435"/>
    </location>
</feature>